<protein>
    <submittedName>
        <fullName evidence="7">LemA family protein</fullName>
    </submittedName>
</protein>
<evidence type="ECO:0000256" key="4">
    <source>
        <dbReference type="ARBA" id="ARBA00022989"/>
    </source>
</evidence>
<dbReference type="OrthoDB" id="9804152at2"/>
<name>A0A5A8F651_9BACT</name>
<evidence type="ECO:0000313" key="7">
    <source>
        <dbReference type="EMBL" id="KAA0257343.1"/>
    </source>
</evidence>
<dbReference type="InterPro" id="IPR007156">
    <property type="entry name" value="MamQ_LemA"/>
</dbReference>
<keyword evidence="8" id="KW-1185">Reference proteome</keyword>
<keyword evidence="3 6" id="KW-0812">Transmembrane</keyword>
<organism evidence="7 8">
    <name type="scientific">Deferribacter autotrophicus</name>
    <dbReference type="NCBI Taxonomy" id="500465"/>
    <lineage>
        <taxon>Bacteria</taxon>
        <taxon>Pseudomonadati</taxon>
        <taxon>Deferribacterota</taxon>
        <taxon>Deferribacteres</taxon>
        <taxon>Deferribacterales</taxon>
        <taxon>Deferribacteraceae</taxon>
        <taxon>Deferribacter</taxon>
    </lineage>
</organism>
<keyword evidence="4 6" id="KW-1133">Transmembrane helix</keyword>
<sequence>MTLGYIIIGLIILLFLMLIYYYNKFVKLKNQVDESWSGIDVQLKRRYDLIPNLVETVKEYAKHEKETLENVVKARNMAMNAKNVEEKAQAENMLTGALKTIFALAENYPDLKANKNFLNLQNTLSEIEDNIQNARRYYNAVVRDYNILCEAFPSVIIANMFGFKKREFFEIEEAERKNVKVKF</sequence>
<feature type="transmembrane region" description="Helical" evidence="6">
    <location>
        <begin position="6"/>
        <end position="22"/>
    </location>
</feature>
<dbReference type="Gene3D" id="1.20.1440.20">
    <property type="entry name" value="LemA-like domain"/>
    <property type="match status" value="1"/>
</dbReference>
<dbReference type="PANTHER" id="PTHR34478">
    <property type="entry name" value="PROTEIN LEMA"/>
    <property type="match status" value="1"/>
</dbReference>
<dbReference type="InterPro" id="IPR023353">
    <property type="entry name" value="LemA-like_dom_sf"/>
</dbReference>
<dbReference type="RefSeq" id="WP_149267016.1">
    <property type="nucleotide sequence ID" value="NZ_VFJB01000008.1"/>
</dbReference>
<evidence type="ECO:0000256" key="1">
    <source>
        <dbReference type="ARBA" id="ARBA00004167"/>
    </source>
</evidence>
<comment type="caution">
    <text evidence="7">The sequence shown here is derived from an EMBL/GenBank/DDBJ whole genome shotgun (WGS) entry which is preliminary data.</text>
</comment>
<comment type="similarity">
    <text evidence="2">Belongs to the LemA family.</text>
</comment>
<dbReference type="EMBL" id="VFJB01000008">
    <property type="protein sequence ID" value="KAA0257343.1"/>
    <property type="molecule type" value="Genomic_DNA"/>
</dbReference>
<dbReference type="AlphaFoldDB" id="A0A5A8F651"/>
<evidence type="ECO:0000313" key="8">
    <source>
        <dbReference type="Proteomes" id="UP000322876"/>
    </source>
</evidence>
<accession>A0A5A8F651</accession>
<keyword evidence="5 6" id="KW-0472">Membrane</keyword>
<dbReference type="SUPFAM" id="SSF140478">
    <property type="entry name" value="LemA-like"/>
    <property type="match status" value="1"/>
</dbReference>
<gene>
    <name evidence="7" type="ORF">FHQ18_09865</name>
</gene>
<evidence type="ECO:0000256" key="3">
    <source>
        <dbReference type="ARBA" id="ARBA00022692"/>
    </source>
</evidence>
<reference evidence="7 8" key="1">
    <citation type="submission" date="2019-06" db="EMBL/GenBank/DDBJ databases">
        <title>Genomic insights into carbon and energy metabolism of Deferribacter autotrophicus revealed new metabolic traits in the phylum Deferribacteres.</title>
        <authorList>
            <person name="Slobodkin A.I."/>
            <person name="Slobodkina G.B."/>
            <person name="Allioux M."/>
            <person name="Alain K."/>
            <person name="Jebbar M."/>
            <person name="Shadrin V."/>
            <person name="Kublanov I.V."/>
            <person name="Toshchakov S.V."/>
            <person name="Bonch-Osmolovskaya E.A."/>
        </authorList>
    </citation>
    <scope>NUCLEOTIDE SEQUENCE [LARGE SCALE GENOMIC DNA]</scope>
    <source>
        <strain evidence="7 8">SL50</strain>
    </source>
</reference>
<comment type="subcellular location">
    <subcellularLocation>
        <location evidence="1">Membrane</location>
        <topology evidence="1">Single-pass membrane protein</topology>
    </subcellularLocation>
</comment>
<dbReference type="GO" id="GO:0016020">
    <property type="term" value="C:membrane"/>
    <property type="evidence" value="ECO:0007669"/>
    <property type="project" value="UniProtKB-SubCell"/>
</dbReference>
<dbReference type="PANTHER" id="PTHR34478:SF1">
    <property type="entry name" value="PROTEIN LEMA"/>
    <property type="match status" value="1"/>
</dbReference>
<proteinExistence type="inferred from homology"/>
<evidence type="ECO:0000256" key="6">
    <source>
        <dbReference type="SAM" id="Phobius"/>
    </source>
</evidence>
<dbReference type="Proteomes" id="UP000322876">
    <property type="component" value="Unassembled WGS sequence"/>
</dbReference>
<evidence type="ECO:0000256" key="2">
    <source>
        <dbReference type="ARBA" id="ARBA00008854"/>
    </source>
</evidence>
<dbReference type="Pfam" id="PF04011">
    <property type="entry name" value="LemA"/>
    <property type="match status" value="1"/>
</dbReference>
<evidence type="ECO:0000256" key="5">
    <source>
        <dbReference type="ARBA" id="ARBA00023136"/>
    </source>
</evidence>